<dbReference type="InParanoid" id="G4MLD0"/>
<dbReference type="EMBL" id="CM001231">
    <property type="protein sequence ID" value="EHA57660.1"/>
    <property type="molecule type" value="Genomic_DNA"/>
</dbReference>
<keyword evidence="2" id="KW-0812">Transmembrane</keyword>
<dbReference type="KEGG" id="mgr:MGG_16355"/>
<reference evidence="3 4" key="1">
    <citation type="journal article" date="2005" name="Nature">
        <title>The genome sequence of the rice blast fungus Magnaporthe grisea.</title>
        <authorList>
            <person name="Dean R.A."/>
            <person name="Talbot N.J."/>
            <person name="Ebbole D.J."/>
            <person name="Farman M.L."/>
            <person name="Mitchell T.K."/>
            <person name="Orbach M.J."/>
            <person name="Thon M."/>
            <person name="Kulkarni R."/>
            <person name="Xu J.R."/>
            <person name="Pan H."/>
            <person name="Read N.D."/>
            <person name="Lee Y.H."/>
            <person name="Carbone I."/>
            <person name="Brown D."/>
            <person name="Oh Y.Y."/>
            <person name="Donofrio N."/>
            <person name="Jeong J.S."/>
            <person name="Soanes D.M."/>
            <person name="Djonovic S."/>
            <person name="Kolomiets E."/>
            <person name="Rehmeyer C."/>
            <person name="Li W."/>
            <person name="Harding M."/>
            <person name="Kim S."/>
            <person name="Lebrun M.H."/>
            <person name="Bohnert H."/>
            <person name="Coughlan S."/>
            <person name="Butler J."/>
            <person name="Calvo S."/>
            <person name="Ma L.J."/>
            <person name="Nicol R."/>
            <person name="Purcell S."/>
            <person name="Nusbaum C."/>
            <person name="Galagan J.E."/>
            <person name="Birren B.W."/>
        </authorList>
    </citation>
    <scope>NUCLEOTIDE SEQUENCE [LARGE SCALE GENOMIC DNA]</scope>
    <source>
        <strain evidence="4">70-15 / ATCC MYA-4617 / FGSC 8958</strain>
    </source>
</reference>
<feature type="compositionally biased region" description="Polar residues" evidence="1">
    <location>
        <begin position="147"/>
        <end position="160"/>
    </location>
</feature>
<gene>
    <name evidence="3" type="ORF">MGG_16355</name>
</gene>
<dbReference type="VEuPathDB" id="FungiDB:MGG_16355"/>
<evidence type="ECO:0000313" key="3">
    <source>
        <dbReference type="EMBL" id="EHA57660.1"/>
    </source>
</evidence>
<evidence type="ECO:0000256" key="1">
    <source>
        <dbReference type="SAM" id="MobiDB-lite"/>
    </source>
</evidence>
<keyword evidence="2" id="KW-1133">Transmembrane helix</keyword>
<proteinExistence type="predicted"/>
<dbReference type="SMR" id="G4MLD0"/>
<dbReference type="HOGENOM" id="CLU_1563158_0_0_1"/>
<keyword evidence="2" id="KW-0472">Membrane</keyword>
<name>G4MLD0_PYRO7</name>
<accession>G4MLD0</accession>
<feature type="transmembrane region" description="Helical" evidence="2">
    <location>
        <begin position="54"/>
        <end position="76"/>
    </location>
</feature>
<sequence length="171" mass="18696">MSSQISRNTRRLALLHTKQPSCLRPFIYHAGYFYCLLVSMGAGDSTNTGLSVEVIVAIIALFVALPSAILVVYQFYRQLRTGEGTEVSEAATVTAPPPATPPIDNSYRLIDYARTAEAEPAELEDTSQAYRPSEAEFVPPNWLSHLQQRSGAPSHVSAQLSRAPRGSEDMV</sequence>
<evidence type="ECO:0008006" key="5">
    <source>
        <dbReference type="Google" id="ProtNLM"/>
    </source>
</evidence>
<evidence type="ECO:0000313" key="4">
    <source>
        <dbReference type="Proteomes" id="UP000009058"/>
    </source>
</evidence>
<feature type="transmembrane region" description="Helical" evidence="2">
    <location>
        <begin position="21"/>
        <end position="42"/>
    </location>
</feature>
<reference key="2">
    <citation type="submission" date="2011-05" db="EMBL/GenBank/DDBJ databases">
        <title>The Genome Sequence of Magnaporthe oryzae 70-15.</title>
        <authorList>
            <consortium name="The Broad Institute Genome Sequencing Platform"/>
            <person name="Ma L.-J."/>
            <person name="Dead R."/>
            <person name="Young S.K."/>
            <person name="Zeng Q."/>
            <person name="Gargeya S."/>
            <person name="Fitzgerald M."/>
            <person name="Haas B."/>
            <person name="Abouelleil A."/>
            <person name="Alvarado L."/>
            <person name="Arachchi H.M."/>
            <person name="Berlin A."/>
            <person name="Brown A."/>
            <person name="Chapman S.B."/>
            <person name="Chen Z."/>
            <person name="Dunbar C."/>
            <person name="Freedman E."/>
            <person name="Gearin G."/>
            <person name="Gellesch M."/>
            <person name="Goldberg J."/>
            <person name="Griggs A."/>
            <person name="Gujja S."/>
            <person name="Heiman D."/>
            <person name="Howarth C."/>
            <person name="Larson L."/>
            <person name="Lui A."/>
            <person name="MacDonald P.J.P."/>
            <person name="Mehta T."/>
            <person name="Montmayeur A."/>
            <person name="Murphy C."/>
            <person name="Neiman D."/>
            <person name="Pearson M."/>
            <person name="Priest M."/>
            <person name="Roberts A."/>
            <person name="Saif S."/>
            <person name="Shea T."/>
            <person name="Shenoy N."/>
            <person name="Sisk P."/>
            <person name="Stolte C."/>
            <person name="Sykes S."/>
            <person name="Yandava C."/>
            <person name="Wortman J."/>
            <person name="Nusbaum C."/>
            <person name="Birren B."/>
        </authorList>
    </citation>
    <scope>NUCLEOTIDE SEQUENCE</scope>
    <source>
        <strain>70-15</strain>
    </source>
</reference>
<evidence type="ECO:0000256" key="2">
    <source>
        <dbReference type="SAM" id="Phobius"/>
    </source>
</evidence>
<dbReference type="Proteomes" id="UP000009058">
    <property type="component" value="Chromosome 1"/>
</dbReference>
<feature type="region of interest" description="Disordered" evidence="1">
    <location>
        <begin position="147"/>
        <end position="171"/>
    </location>
</feature>
<dbReference type="GeneID" id="12986267"/>
<protein>
    <recommendedName>
        <fullName evidence="5">Transmembrane protein</fullName>
    </recommendedName>
</protein>
<keyword evidence="4" id="KW-1185">Reference proteome</keyword>
<organism evidence="3 4">
    <name type="scientific">Pyricularia oryzae (strain 70-15 / ATCC MYA-4617 / FGSC 8958)</name>
    <name type="common">Rice blast fungus</name>
    <name type="synonym">Magnaporthe oryzae</name>
    <dbReference type="NCBI Taxonomy" id="242507"/>
    <lineage>
        <taxon>Eukaryota</taxon>
        <taxon>Fungi</taxon>
        <taxon>Dikarya</taxon>
        <taxon>Ascomycota</taxon>
        <taxon>Pezizomycotina</taxon>
        <taxon>Sordariomycetes</taxon>
        <taxon>Sordariomycetidae</taxon>
        <taxon>Magnaporthales</taxon>
        <taxon>Pyriculariaceae</taxon>
        <taxon>Pyricularia</taxon>
    </lineage>
</organism>
<dbReference type="AlphaFoldDB" id="G4MLD0"/>
<dbReference type="RefSeq" id="XP_003710272.1">
    <property type="nucleotide sequence ID" value="XM_003710224.1"/>
</dbReference>